<sequence>MVLINGAALSPVAHDLKRKQALATGRITDNATRLTATLVDQFDLSRTIFKTLPPRSLPALFARTKIDMHYTFDPRLAAEIEKAYSRVPRPVADDSAILKFMHEECDFSIEHADGSFLDHLHFCHEYAARYYTTASSSPRVLLLHSIMGVGTNCFPMTLEKVPMLKSLVSEKDFAQLEAFPSILRLLIHGYLLNELAACDATKLGRLRSIRFYRLLDNGLLTLTAAQLFENLNYQMIHAIDFLPPASWKRTSGTYFFNIFVQLQSILARAGQLRARVGYDPAEQQPLVDGAIPNTWRHYLIELLPTTIVINLAAKTIAKYSAQVGHSLAYTLEWSD</sequence>
<dbReference type="Proteomes" id="UP000037460">
    <property type="component" value="Unassembled WGS sequence"/>
</dbReference>
<gene>
    <name evidence="1" type="ORF">Ctob_007744</name>
</gene>
<reference evidence="2" key="1">
    <citation type="journal article" date="2015" name="PLoS Genet.">
        <title>Genome Sequence and Transcriptome Analyses of Chrysochromulina tobin: Metabolic Tools for Enhanced Algal Fitness in the Prominent Order Prymnesiales (Haptophyceae).</title>
        <authorList>
            <person name="Hovde B.T."/>
            <person name="Deodato C.R."/>
            <person name="Hunsperger H.M."/>
            <person name="Ryken S.A."/>
            <person name="Yost W."/>
            <person name="Jha R.K."/>
            <person name="Patterson J."/>
            <person name="Monnat R.J. Jr."/>
            <person name="Barlow S.B."/>
            <person name="Starkenburg S.R."/>
            <person name="Cattolico R.A."/>
        </authorList>
    </citation>
    <scope>NUCLEOTIDE SEQUENCE</scope>
    <source>
        <strain evidence="2">CCMP291</strain>
    </source>
</reference>
<evidence type="ECO:0000313" key="1">
    <source>
        <dbReference type="EMBL" id="KOO21447.1"/>
    </source>
</evidence>
<comment type="caution">
    <text evidence="1">The sequence shown here is derived from an EMBL/GenBank/DDBJ whole genome shotgun (WGS) entry which is preliminary data.</text>
</comment>
<dbReference type="EMBL" id="JWZX01003362">
    <property type="protein sequence ID" value="KOO21447.1"/>
    <property type="molecule type" value="Genomic_DNA"/>
</dbReference>
<dbReference type="AlphaFoldDB" id="A0A0M0J575"/>
<protein>
    <submittedName>
        <fullName evidence="1">Uncharacterized protein</fullName>
    </submittedName>
</protein>
<accession>A0A0M0J575</accession>
<dbReference type="OrthoDB" id="539213at2759"/>
<proteinExistence type="predicted"/>
<evidence type="ECO:0000313" key="2">
    <source>
        <dbReference type="Proteomes" id="UP000037460"/>
    </source>
</evidence>
<organism evidence="1 2">
    <name type="scientific">Chrysochromulina tobinii</name>
    <dbReference type="NCBI Taxonomy" id="1460289"/>
    <lineage>
        <taxon>Eukaryota</taxon>
        <taxon>Haptista</taxon>
        <taxon>Haptophyta</taxon>
        <taxon>Prymnesiophyceae</taxon>
        <taxon>Prymnesiales</taxon>
        <taxon>Chrysochromulinaceae</taxon>
        <taxon>Chrysochromulina</taxon>
    </lineage>
</organism>
<keyword evidence="2" id="KW-1185">Reference proteome</keyword>
<name>A0A0M0J575_9EUKA</name>